<name>A0A7R7VTG8_ASPCH</name>
<gene>
    <name evidence="1" type="ORF">ACHE_51056A</name>
</gene>
<dbReference type="EMBL" id="AP024420">
    <property type="protein sequence ID" value="BCR89858.1"/>
    <property type="molecule type" value="Genomic_DNA"/>
</dbReference>
<dbReference type="AlphaFoldDB" id="A0A7R7VTG8"/>
<evidence type="ECO:0000313" key="2">
    <source>
        <dbReference type="Proteomes" id="UP000637239"/>
    </source>
</evidence>
<evidence type="ECO:0000313" key="1">
    <source>
        <dbReference type="EMBL" id="BCR89858.1"/>
    </source>
</evidence>
<protein>
    <submittedName>
        <fullName evidence="1">Uncharacterized protein</fullName>
    </submittedName>
</protein>
<dbReference type="RefSeq" id="XP_043138380.1">
    <property type="nucleotide sequence ID" value="XM_043280840.1"/>
</dbReference>
<organism evidence="1 2">
    <name type="scientific">Aspergillus chevalieri</name>
    <name type="common">Eurotium chevalieri</name>
    <dbReference type="NCBI Taxonomy" id="182096"/>
    <lineage>
        <taxon>Eukaryota</taxon>
        <taxon>Fungi</taxon>
        <taxon>Dikarya</taxon>
        <taxon>Ascomycota</taxon>
        <taxon>Pezizomycotina</taxon>
        <taxon>Eurotiomycetes</taxon>
        <taxon>Eurotiomycetidae</taxon>
        <taxon>Eurotiales</taxon>
        <taxon>Aspergillaceae</taxon>
        <taxon>Aspergillus</taxon>
        <taxon>Aspergillus subgen. Aspergillus</taxon>
    </lineage>
</organism>
<reference evidence="1" key="2">
    <citation type="submission" date="2021-02" db="EMBL/GenBank/DDBJ databases">
        <title>Aspergillus chevalieri M1 genome sequence.</title>
        <authorList>
            <person name="Kadooka C."/>
            <person name="Mori K."/>
            <person name="Futagami T."/>
        </authorList>
    </citation>
    <scope>NUCLEOTIDE SEQUENCE</scope>
    <source>
        <strain evidence="1">M1</strain>
    </source>
</reference>
<sequence>MGYTHYYPINTNSPEWKAIWPQLIDNVHKIISRSGVHVSGPDEGHDGEEIPPPIVDVNEDTYLNGVGYDGYQPFVIGRKGYPGCTKTVRKPYDVVVTCILLRAYMLAPSACGIGSDGFWIELKAARSLYEGLFGEKPKSRNERSQSIRYIALTVSRAWERF</sequence>
<accession>A0A7R7VTG8</accession>
<keyword evidence="2" id="KW-1185">Reference proteome</keyword>
<reference evidence="1" key="1">
    <citation type="submission" date="2021-01" db="EMBL/GenBank/DDBJ databases">
        <authorList>
            <consortium name="Aspergillus chevalieri M1 genome sequencing consortium"/>
            <person name="Kazuki M."/>
            <person name="Futagami T."/>
        </authorList>
    </citation>
    <scope>NUCLEOTIDE SEQUENCE</scope>
    <source>
        <strain evidence="1">M1</strain>
    </source>
</reference>
<dbReference type="KEGG" id="ache:ACHE_51056A"/>
<proteinExistence type="predicted"/>
<dbReference type="Proteomes" id="UP000637239">
    <property type="component" value="Chromosome 5"/>
</dbReference>
<dbReference type="GeneID" id="66984216"/>